<dbReference type="GO" id="GO:0003677">
    <property type="term" value="F:DNA binding"/>
    <property type="evidence" value="ECO:0007669"/>
    <property type="project" value="InterPro"/>
</dbReference>
<accession>A0AAU7KNW3</accession>
<dbReference type="RefSeq" id="WP_348814327.1">
    <property type="nucleotide sequence ID" value="NZ_CP098828.1"/>
</dbReference>
<dbReference type="EMBL" id="CP098828">
    <property type="protein sequence ID" value="XBO73400.1"/>
    <property type="molecule type" value="Genomic_DNA"/>
</dbReference>
<sequence length="148" mass="16364">MDKFTASIQEVAKEYGLERLAGDLGMTYNCLSAQLNPNNGRPLSLSKYFQLIRFARDARLVQPLLDQMGMVAIQKGARDDDATLFDLVINHQVAAGTVAQTVRDALADSRISAQERKEIRKAVRAEIDALTSLEAELEEMAEPRLAKA</sequence>
<dbReference type="InterPro" id="IPR009679">
    <property type="entry name" value="Phage_186_CII-like"/>
</dbReference>
<dbReference type="AlphaFoldDB" id="A0AAU7KNW3"/>
<evidence type="ECO:0000313" key="1">
    <source>
        <dbReference type="EMBL" id="XBO73400.1"/>
    </source>
</evidence>
<gene>
    <name evidence="1" type="ORF">NFG57_11140</name>
</gene>
<protein>
    <submittedName>
        <fullName evidence="1">Phage regulatory CII family protein</fullName>
    </submittedName>
</protein>
<name>A0AAU7KNW3_9GAMM</name>
<dbReference type="Pfam" id="PF06892">
    <property type="entry name" value="Phage_CP76"/>
    <property type="match status" value="1"/>
</dbReference>
<reference evidence="1" key="1">
    <citation type="submission" date="2022-06" db="EMBL/GenBank/DDBJ databases">
        <title>A novel DMS-producing enzyme.</title>
        <authorList>
            <person name="Zhang Y."/>
        </authorList>
    </citation>
    <scope>NUCLEOTIDE SEQUENCE</scope>
    <source>
        <strain evidence="1">H10-59</strain>
    </source>
</reference>
<proteinExistence type="predicted"/>
<organism evidence="1">
    <name type="scientific">Halomonas sp. H10-59</name>
    <dbReference type="NCBI Taxonomy" id="2950874"/>
    <lineage>
        <taxon>Bacteria</taxon>
        <taxon>Pseudomonadati</taxon>
        <taxon>Pseudomonadota</taxon>
        <taxon>Gammaproteobacteria</taxon>
        <taxon>Oceanospirillales</taxon>
        <taxon>Halomonadaceae</taxon>
        <taxon>Halomonas</taxon>
    </lineage>
</organism>